<dbReference type="Proteomes" id="UP001303115">
    <property type="component" value="Unassembled WGS sequence"/>
</dbReference>
<evidence type="ECO:0000313" key="2">
    <source>
        <dbReference type="EMBL" id="KAK4033513.1"/>
    </source>
</evidence>
<gene>
    <name evidence="2" type="ORF">C8A01DRAFT_40019</name>
</gene>
<protein>
    <submittedName>
        <fullName evidence="2">Uncharacterized protein</fullName>
    </submittedName>
</protein>
<dbReference type="AlphaFoldDB" id="A0AAN6P846"/>
<sequence length="205" mass="22456">MRTEKGKKKKTNIELWNDIWDDLFPGQARPPTPYAGTGVGDVVGAWMVEYTERRGYELSADGRKALMGFLAYVHAMSRDKGAGNVSGQHVSEQQVQGTHQHLLLSMNPFGWFGQTMDPFELPDPRLVPAGVWVTPPTMSTTMEPHVMPQFEADGRSGALSENSDTYPSAPAHQPPASQWVDMGFASQAVPVDLTGGMHRGWTGNS</sequence>
<evidence type="ECO:0000256" key="1">
    <source>
        <dbReference type="SAM" id="MobiDB-lite"/>
    </source>
</evidence>
<dbReference type="EMBL" id="MU854525">
    <property type="protein sequence ID" value="KAK4033513.1"/>
    <property type="molecule type" value="Genomic_DNA"/>
</dbReference>
<comment type="caution">
    <text evidence="2">The sequence shown here is derived from an EMBL/GenBank/DDBJ whole genome shotgun (WGS) entry which is preliminary data.</text>
</comment>
<proteinExistence type="predicted"/>
<name>A0AAN6P846_9PEZI</name>
<feature type="region of interest" description="Disordered" evidence="1">
    <location>
        <begin position="153"/>
        <end position="175"/>
    </location>
</feature>
<accession>A0AAN6P846</accession>
<reference evidence="3" key="1">
    <citation type="journal article" date="2023" name="Mol. Phylogenet. Evol.">
        <title>Genome-scale phylogeny and comparative genomics of the fungal order Sordariales.</title>
        <authorList>
            <person name="Hensen N."/>
            <person name="Bonometti L."/>
            <person name="Westerberg I."/>
            <person name="Brannstrom I.O."/>
            <person name="Guillou S."/>
            <person name="Cros-Aarteil S."/>
            <person name="Calhoun S."/>
            <person name="Haridas S."/>
            <person name="Kuo A."/>
            <person name="Mondo S."/>
            <person name="Pangilinan J."/>
            <person name="Riley R."/>
            <person name="LaButti K."/>
            <person name="Andreopoulos B."/>
            <person name="Lipzen A."/>
            <person name="Chen C."/>
            <person name="Yan M."/>
            <person name="Daum C."/>
            <person name="Ng V."/>
            <person name="Clum A."/>
            <person name="Steindorff A."/>
            <person name="Ohm R.A."/>
            <person name="Martin F."/>
            <person name="Silar P."/>
            <person name="Natvig D.O."/>
            <person name="Lalanne C."/>
            <person name="Gautier V."/>
            <person name="Ament-Velasquez S.L."/>
            <person name="Kruys A."/>
            <person name="Hutchinson M.I."/>
            <person name="Powell A.J."/>
            <person name="Barry K."/>
            <person name="Miller A.N."/>
            <person name="Grigoriev I.V."/>
            <person name="Debuchy R."/>
            <person name="Gladieux P."/>
            <person name="Hiltunen Thoren M."/>
            <person name="Johannesson H."/>
        </authorList>
    </citation>
    <scope>NUCLEOTIDE SEQUENCE [LARGE SCALE GENOMIC DNA]</scope>
    <source>
        <strain evidence="3">CBS 284.82</strain>
    </source>
</reference>
<evidence type="ECO:0000313" key="3">
    <source>
        <dbReference type="Proteomes" id="UP001303115"/>
    </source>
</evidence>
<organism evidence="2 3">
    <name type="scientific">Parachaetomium inaequale</name>
    <dbReference type="NCBI Taxonomy" id="2588326"/>
    <lineage>
        <taxon>Eukaryota</taxon>
        <taxon>Fungi</taxon>
        <taxon>Dikarya</taxon>
        <taxon>Ascomycota</taxon>
        <taxon>Pezizomycotina</taxon>
        <taxon>Sordariomycetes</taxon>
        <taxon>Sordariomycetidae</taxon>
        <taxon>Sordariales</taxon>
        <taxon>Chaetomiaceae</taxon>
        <taxon>Parachaetomium</taxon>
    </lineage>
</organism>
<keyword evidence="3" id="KW-1185">Reference proteome</keyword>